<dbReference type="AlphaFoldDB" id="A0A920CJ46"/>
<keyword evidence="1" id="KW-0812">Transmembrane</keyword>
<gene>
    <name evidence="3" type="ORF">J41TS4_21140</name>
</gene>
<dbReference type="Proteomes" id="UP000678895">
    <property type="component" value="Unassembled WGS sequence"/>
</dbReference>
<proteinExistence type="predicted"/>
<feature type="domain" description="DUF4190" evidence="2">
    <location>
        <begin position="37"/>
        <end position="99"/>
    </location>
</feature>
<dbReference type="EMBL" id="BORS01000006">
    <property type="protein sequence ID" value="GIO42356.1"/>
    <property type="molecule type" value="Genomic_DNA"/>
</dbReference>
<name>A0A920CJ46_9BACL</name>
<reference evidence="3" key="1">
    <citation type="submission" date="2021-03" db="EMBL/GenBank/DDBJ databases">
        <title>Antimicrobial resistance genes in bacteria isolated from Japanese honey, and their potential for conferring macrolide and lincosamide resistance in the American foulbrood pathogen Paenibacillus larvae.</title>
        <authorList>
            <person name="Okamoto M."/>
            <person name="Kumagai M."/>
            <person name="Kanamori H."/>
            <person name="Takamatsu D."/>
        </authorList>
    </citation>
    <scope>NUCLEOTIDE SEQUENCE</scope>
    <source>
        <strain evidence="3">J41TS4</strain>
    </source>
</reference>
<sequence>MNQQPPNQYQYDSYNPQQNFGQQYPYPPAPPKTSTKSIVALIFGILSILIPYIGFIPGIVAIIVASLSFKDFKQKGEQGKGLSIAGLVCGIIGTVIWGLVTLLVVIGLLMYVNGGDNFYNNYYTNF</sequence>
<dbReference type="InterPro" id="IPR025241">
    <property type="entry name" value="DUF4190"/>
</dbReference>
<feature type="transmembrane region" description="Helical" evidence="1">
    <location>
        <begin position="81"/>
        <end position="112"/>
    </location>
</feature>
<evidence type="ECO:0000313" key="3">
    <source>
        <dbReference type="EMBL" id="GIO42356.1"/>
    </source>
</evidence>
<dbReference type="RefSeq" id="WP_301627146.1">
    <property type="nucleotide sequence ID" value="NZ_BORS01000006.1"/>
</dbReference>
<protein>
    <recommendedName>
        <fullName evidence="2">DUF4190 domain-containing protein</fullName>
    </recommendedName>
</protein>
<feature type="transmembrane region" description="Helical" evidence="1">
    <location>
        <begin position="38"/>
        <end position="69"/>
    </location>
</feature>
<keyword evidence="1" id="KW-0472">Membrane</keyword>
<evidence type="ECO:0000256" key="1">
    <source>
        <dbReference type="SAM" id="Phobius"/>
    </source>
</evidence>
<keyword evidence="4" id="KW-1185">Reference proteome</keyword>
<keyword evidence="1" id="KW-1133">Transmembrane helix</keyword>
<evidence type="ECO:0000313" key="4">
    <source>
        <dbReference type="Proteomes" id="UP000678895"/>
    </source>
</evidence>
<accession>A0A920CJ46</accession>
<comment type="caution">
    <text evidence="3">The sequence shown here is derived from an EMBL/GenBank/DDBJ whole genome shotgun (WGS) entry which is preliminary data.</text>
</comment>
<dbReference type="Pfam" id="PF13828">
    <property type="entry name" value="DUF4190"/>
    <property type="match status" value="1"/>
</dbReference>
<organism evidence="3 4">
    <name type="scientific">Paenibacillus apis</name>
    <dbReference type="NCBI Taxonomy" id="1792174"/>
    <lineage>
        <taxon>Bacteria</taxon>
        <taxon>Bacillati</taxon>
        <taxon>Bacillota</taxon>
        <taxon>Bacilli</taxon>
        <taxon>Bacillales</taxon>
        <taxon>Paenibacillaceae</taxon>
        <taxon>Paenibacillus</taxon>
    </lineage>
</organism>
<evidence type="ECO:0000259" key="2">
    <source>
        <dbReference type="Pfam" id="PF13828"/>
    </source>
</evidence>